<proteinExistence type="predicted"/>
<dbReference type="PANTHER" id="PTHR34406:SF1">
    <property type="entry name" value="PROTEIN YCEI"/>
    <property type="match status" value="1"/>
</dbReference>
<reference evidence="4 6" key="2">
    <citation type="submission" date="2018-08" db="EMBL/GenBank/DDBJ databases">
        <title>Genomic Encyclopedia of Archaeal and Bacterial Type Strains, Phase II (KMG-II): from individual species to whole genera.</title>
        <authorList>
            <person name="Goeker M."/>
        </authorList>
    </citation>
    <scope>NUCLEOTIDE SEQUENCE [LARGE SCALE GENOMIC DNA]</scope>
    <source>
        <strain evidence="4 6">DSM 2261</strain>
    </source>
</reference>
<dbReference type="Gene3D" id="2.40.128.110">
    <property type="entry name" value="Lipid/polyisoprenoid-binding, YceI-like"/>
    <property type="match status" value="1"/>
</dbReference>
<evidence type="ECO:0000313" key="4">
    <source>
        <dbReference type="EMBL" id="REG34867.1"/>
    </source>
</evidence>
<protein>
    <submittedName>
        <fullName evidence="4">Polyisoprenoid-binding protein YceI</fullName>
    </submittedName>
</protein>
<dbReference type="AlphaFoldDB" id="A0AAC8Q6R6"/>
<evidence type="ECO:0000259" key="2">
    <source>
        <dbReference type="SMART" id="SM00867"/>
    </source>
</evidence>
<name>A0AAC8Q6R6_9BACT</name>
<dbReference type="InterPro" id="IPR007372">
    <property type="entry name" value="Lipid/polyisoprenoid-bd_YceI"/>
</dbReference>
<dbReference type="RefSeq" id="WP_082175211.1">
    <property type="nucleotide sequence ID" value="NZ_CP011509.1"/>
</dbReference>
<dbReference type="Proteomes" id="UP000256345">
    <property type="component" value="Unassembled WGS sequence"/>
</dbReference>
<dbReference type="SUPFAM" id="SSF101874">
    <property type="entry name" value="YceI-like"/>
    <property type="match status" value="1"/>
</dbReference>
<dbReference type="InterPro" id="IPR036761">
    <property type="entry name" value="TTHA0802/YceI-like_sf"/>
</dbReference>
<evidence type="ECO:0000313" key="6">
    <source>
        <dbReference type="Proteomes" id="UP000256345"/>
    </source>
</evidence>
<dbReference type="SMART" id="SM00867">
    <property type="entry name" value="YceI"/>
    <property type="match status" value="1"/>
</dbReference>
<dbReference type="Proteomes" id="UP000035579">
    <property type="component" value="Chromosome"/>
</dbReference>
<dbReference type="PANTHER" id="PTHR34406">
    <property type="entry name" value="PROTEIN YCEI"/>
    <property type="match status" value="1"/>
</dbReference>
<organism evidence="3 5">
    <name type="scientific">Archangium gephyra</name>
    <dbReference type="NCBI Taxonomy" id="48"/>
    <lineage>
        <taxon>Bacteria</taxon>
        <taxon>Pseudomonadati</taxon>
        <taxon>Myxococcota</taxon>
        <taxon>Myxococcia</taxon>
        <taxon>Myxococcales</taxon>
        <taxon>Cystobacterineae</taxon>
        <taxon>Archangiaceae</taxon>
        <taxon>Archangium</taxon>
    </lineage>
</organism>
<dbReference type="Pfam" id="PF04264">
    <property type="entry name" value="YceI"/>
    <property type="match status" value="1"/>
</dbReference>
<evidence type="ECO:0000313" key="5">
    <source>
        <dbReference type="Proteomes" id="UP000035579"/>
    </source>
</evidence>
<keyword evidence="6" id="KW-1185">Reference proteome</keyword>
<dbReference type="KEGG" id="age:AA314_03691"/>
<sequence>MRRLVPLLMMTLGWPGMAAAQTAVELQPGGELAIDGTSTVRDFTCKAKGVEARFTPGEAGGELTLEQLAGALREAQLEIPTGKLDCANGTMNEHMYAALQLPQHPTIRFRMSGYEAGAPKDGQVPLRLRGELTMAGVTKPVDLVARASSTPEGKLRVQGRYLLRMTDWGVRPPTLMLGTLKVGDAVVIRFDLALGRK</sequence>
<gene>
    <name evidence="3" type="ORF">AA314_03691</name>
    <name evidence="4" type="ORF">ATI61_103781</name>
</gene>
<accession>A0AAC8Q6R6</accession>
<feature type="signal peptide" evidence="1">
    <location>
        <begin position="1"/>
        <end position="18"/>
    </location>
</feature>
<dbReference type="EMBL" id="CP011509">
    <property type="protein sequence ID" value="AKJ02065.1"/>
    <property type="molecule type" value="Genomic_DNA"/>
</dbReference>
<dbReference type="EMBL" id="QUMU01000003">
    <property type="protein sequence ID" value="REG34867.1"/>
    <property type="molecule type" value="Genomic_DNA"/>
</dbReference>
<evidence type="ECO:0000313" key="3">
    <source>
        <dbReference type="EMBL" id="AKJ02065.1"/>
    </source>
</evidence>
<reference evidence="3 5" key="1">
    <citation type="submission" date="2015-05" db="EMBL/GenBank/DDBJ databases">
        <title>Genome assembly of Archangium gephyra DSM 2261.</title>
        <authorList>
            <person name="Sharma G."/>
            <person name="Subramanian S."/>
        </authorList>
    </citation>
    <scope>NUCLEOTIDE SEQUENCE [LARGE SCALE GENOMIC DNA]</scope>
    <source>
        <strain evidence="3 5">DSM 2261</strain>
    </source>
</reference>
<evidence type="ECO:0000256" key="1">
    <source>
        <dbReference type="SAM" id="SignalP"/>
    </source>
</evidence>
<keyword evidence="1" id="KW-0732">Signal</keyword>
<feature type="chain" id="PRO_5042229653" evidence="1">
    <location>
        <begin position="19"/>
        <end position="197"/>
    </location>
</feature>
<feature type="domain" description="Lipid/polyisoprenoid-binding YceI-like" evidence="2">
    <location>
        <begin position="31"/>
        <end position="195"/>
    </location>
</feature>